<protein>
    <submittedName>
        <fullName evidence="2">VOC family protein</fullName>
    </submittedName>
</protein>
<reference evidence="2 3" key="1">
    <citation type="journal article" date="2017" name="Int. J. Syst. Evol. Microbiol.">
        <title>Roseitalea porphyridii gen. nov., sp. nov., isolated from a red alga, and reclassification of Hoeflea suaedae Chung et al. 2013 as Pseudohoeflea suaedae gen. nov., comb. nov.</title>
        <authorList>
            <person name="Hyeon J.W."/>
            <person name="Jeong S.E."/>
            <person name="Baek K."/>
            <person name="Jeon C.O."/>
        </authorList>
    </citation>
    <scope>NUCLEOTIDE SEQUENCE [LARGE SCALE GENOMIC DNA]</scope>
    <source>
        <strain evidence="2 3">MA7-20</strain>
    </source>
</reference>
<dbReference type="SUPFAM" id="SSF54593">
    <property type="entry name" value="Glyoxalase/Bleomycin resistance protein/Dihydroxybiphenyl dioxygenase"/>
    <property type="match status" value="1"/>
</dbReference>
<sequence length="302" mass="33056">MTGISPYTPRALDHCVLPVAELSIARARLEALGFIVAGDARHPFGTENACVFFADGTYLEPLAIDQRETCERTAQRGNVFTARDQAYRFRNGDNGFSAIALATDDADADHKRFRQDGISAGRKLLFGRTMTDPEGRSGRATFKNAFAADLRSPDSFFFCCQRVAMPDIDRSALTRHENGVTGIAGIVASEANPTDFQYLLQDVFNNRETQAHSFGIDIAMANAVFDAMTPEGLRVHFGVERTVPTRGLRLEGIVLKTANPARMEKIVTDNGIGAQRHSHYLVIDRAPGQGAFLAIDMRGEGK</sequence>
<proteinExistence type="predicted"/>
<dbReference type="RefSeq" id="WP_131616371.1">
    <property type="nucleotide sequence ID" value="NZ_CP036532.1"/>
</dbReference>
<organism evidence="2 3">
    <name type="scientific">Roseitalea porphyridii</name>
    <dbReference type="NCBI Taxonomy" id="1852022"/>
    <lineage>
        <taxon>Bacteria</taxon>
        <taxon>Pseudomonadati</taxon>
        <taxon>Pseudomonadota</taxon>
        <taxon>Alphaproteobacteria</taxon>
        <taxon>Hyphomicrobiales</taxon>
        <taxon>Ahrensiaceae</taxon>
        <taxon>Roseitalea</taxon>
    </lineage>
</organism>
<dbReference type="PANTHER" id="PTHR40265">
    <property type="entry name" value="BLL2707 PROTEIN"/>
    <property type="match status" value="1"/>
</dbReference>
<feature type="domain" description="Glyoxalase-like" evidence="1">
    <location>
        <begin position="12"/>
        <end position="203"/>
    </location>
</feature>
<dbReference type="Proteomes" id="UP000293719">
    <property type="component" value="Chromosome"/>
</dbReference>
<dbReference type="OrthoDB" id="9812467at2"/>
<dbReference type="Gene3D" id="3.10.180.10">
    <property type="entry name" value="2,3-Dihydroxybiphenyl 1,2-Dioxygenase, domain 1"/>
    <property type="match status" value="1"/>
</dbReference>
<dbReference type="GeneID" id="90767397"/>
<gene>
    <name evidence="2" type="ORF">E0E05_08830</name>
</gene>
<dbReference type="PANTHER" id="PTHR40265:SF1">
    <property type="entry name" value="GLYOXALASE-LIKE DOMAIN-CONTAINING PROTEIN"/>
    <property type="match status" value="1"/>
</dbReference>
<keyword evidence="3" id="KW-1185">Reference proteome</keyword>
<accession>A0A4P6UZX4</accession>
<evidence type="ECO:0000259" key="1">
    <source>
        <dbReference type="Pfam" id="PF13468"/>
    </source>
</evidence>
<evidence type="ECO:0000313" key="3">
    <source>
        <dbReference type="Proteomes" id="UP000293719"/>
    </source>
</evidence>
<dbReference type="KEGG" id="rpod:E0E05_08830"/>
<dbReference type="InterPro" id="IPR025870">
    <property type="entry name" value="Glyoxalase-like_dom"/>
</dbReference>
<dbReference type="Pfam" id="PF13468">
    <property type="entry name" value="Glyoxalase_3"/>
    <property type="match status" value="1"/>
</dbReference>
<evidence type="ECO:0000313" key="2">
    <source>
        <dbReference type="EMBL" id="QBK30687.1"/>
    </source>
</evidence>
<dbReference type="AlphaFoldDB" id="A0A4P6UZX4"/>
<dbReference type="InterPro" id="IPR029068">
    <property type="entry name" value="Glyas_Bleomycin-R_OHBP_Dase"/>
</dbReference>
<name>A0A4P6UZX4_9HYPH</name>
<dbReference type="EMBL" id="CP036532">
    <property type="protein sequence ID" value="QBK30687.1"/>
    <property type="molecule type" value="Genomic_DNA"/>
</dbReference>